<evidence type="ECO:0000256" key="6">
    <source>
        <dbReference type="ARBA" id="ARBA00022801"/>
    </source>
</evidence>
<dbReference type="GO" id="GO:0034982">
    <property type="term" value="P:mitochondrial protein processing"/>
    <property type="evidence" value="ECO:0007669"/>
    <property type="project" value="TreeGrafter"/>
</dbReference>
<evidence type="ECO:0000313" key="9">
    <source>
        <dbReference type="EMBL" id="KAH8099725.1"/>
    </source>
</evidence>
<keyword evidence="7 8" id="KW-0482">Metalloprotease</keyword>
<evidence type="ECO:0000313" key="10">
    <source>
        <dbReference type="Proteomes" id="UP000813824"/>
    </source>
</evidence>
<dbReference type="EMBL" id="JAEVFJ010000018">
    <property type="protein sequence ID" value="KAH8099725.1"/>
    <property type="molecule type" value="Genomic_DNA"/>
</dbReference>
<comment type="similarity">
    <text evidence="2 8">Belongs to the peptidase M76 family.</text>
</comment>
<dbReference type="Proteomes" id="UP000813824">
    <property type="component" value="Unassembled WGS sequence"/>
</dbReference>
<sequence length="221" mass="25328">MSSATPSSSTSSPDDNLVEKWRRKFSNYAGLDVSSDERQWRKCEKWKRDLTSYSPAVVFMMKHLKQSGCPLTPDHIVCAPCHNNTNTAGSHARTGASNPEDGSIVLCQGSFADKRHMEETIVHELVHIYDQCKFRVDWQNLRHHACSEIRANALSGECRYRRELDRGHFSFSKHFQACVRRRAVLSVQANPVCPDQATAERVVNEVWESCFNDTRPFDEFY</sequence>
<keyword evidence="8" id="KW-0496">Mitochondrion</keyword>
<evidence type="ECO:0000256" key="3">
    <source>
        <dbReference type="ARBA" id="ARBA00014615"/>
    </source>
</evidence>
<dbReference type="EC" id="3.4.24.-" evidence="8"/>
<keyword evidence="8" id="KW-0999">Mitochondrion inner membrane</keyword>
<comment type="caution">
    <text evidence="9">The sequence shown here is derived from an EMBL/GenBank/DDBJ whole genome shotgun (WGS) entry which is preliminary data.</text>
</comment>
<evidence type="ECO:0000256" key="5">
    <source>
        <dbReference type="ARBA" id="ARBA00022723"/>
    </source>
</evidence>
<dbReference type="InterPro" id="IPR019165">
    <property type="entry name" value="Peptidase_M76_ATP23"/>
</dbReference>
<dbReference type="OrthoDB" id="285308at2759"/>
<dbReference type="GO" id="GO:0004222">
    <property type="term" value="F:metalloendopeptidase activity"/>
    <property type="evidence" value="ECO:0007669"/>
    <property type="project" value="InterPro"/>
</dbReference>
<evidence type="ECO:0000256" key="8">
    <source>
        <dbReference type="RuleBase" id="RU364057"/>
    </source>
</evidence>
<organism evidence="9 10">
    <name type="scientific">Cristinia sonorae</name>
    <dbReference type="NCBI Taxonomy" id="1940300"/>
    <lineage>
        <taxon>Eukaryota</taxon>
        <taxon>Fungi</taxon>
        <taxon>Dikarya</taxon>
        <taxon>Basidiomycota</taxon>
        <taxon>Agaricomycotina</taxon>
        <taxon>Agaricomycetes</taxon>
        <taxon>Agaricomycetidae</taxon>
        <taxon>Agaricales</taxon>
        <taxon>Pleurotineae</taxon>
        <taxon>Stephanosporaceae</taxon>
        <taxon>Cristinia</taxon>
    </lineage>
</organism>
<comment type="function">
    <text evidence="8">Has a dual role in the assembly of mitochondrial ATPase.</text>
</comment>
<dbReference type="GO" id="GO:0033615">
    <property type="term" value="P:mitochondrial proton-transporting ATP synthase complex assembly"/>
    <property type="evidence" value="ECO:0007669"/>
    <property type="project" value="TreeGrafter"/>
</dbReference>
<dbReference type="AlphaFoldDB" id="A0A8K0XPM2"/>
<accession>A0A8K0XPM2</accession>
<reference evidence="9" key="1">
    <citation type="journal article" date="2021" name="New Phytol.">
        <title>Evolutionary innovations through gain and loss of genes in the ectomycorrhizal Boletales.</title>
        <authorList>
            <person name="Wu G."/>
            <person name="Miyauchi S."/>
            <person name="Morin E."/>
            <person name="Kuo A."/>
            <person name="Drula E."/>
            <person name="Varga T."/>
            <person name="Kohler A."/>
            <person name="Feng B."/>
            <person name="Cao Y."/>
            <person name="Lipzen A."/>
            <person name="Daum C."/>
            <person name="Hundley H."/>
            <person name="Pangilinan J."/>
            <person name="Johnson J."/>
            <person name="Barry K."/>
            <person name="LaButti K."/>
            <person name="Ng V."/>
            <person name="Ahrendt S."/>
            <person name="Min B."/>
            <person name="Choi I.G."/>
            <person name="Park H."/>
            <person name="Plett J.M."/>
            <person name="Magnuson J."/>
            <person name="Spatafora J.W."/>
            <person name="Nagy L.G."/>
            <person name="Henrissat B."/>
            <person name="Grigoriev I.V."/>
            <person name="Yang Z.L."/>
            <person name="Xu J."/>
            <person name="Martin F.M."/>
        </authorList>
    </citation>
    <scope>NUCLEOTIDE SEQUENCE</scope>
    <source>
        <strain evidence="9">KKN 215</strain>
    </source>
</reference>
<gene>
    <name evidence="9" type="ORF">BXZ70DRAFT_940841</name>
</gene>
<proteinExistence type="inferred from homology"/>
<keyword evidence="4 8" id="KW-0645">Protease</keyword>
<protein>
    <recommendedName>
        <fullName evidence="3 8">Mitochondrial inner membrane protease ATP23</fullName>
        <ecNumber evidence="8">3.4.24.-</ecNumber>
    </recommendedName>
</protein>
<evidence type="ECO:0000256" key="1">
    <source>
        <dbReference type="ARBA" id="ARBA00004137"/>
    </source>
</evidence>
<dbReference type="Pfam" id="PF09768">
    <property type="entry name" value="Peptidase_M76"/>
    <property type="match status" value="1"/>
</dbReference>
<evidence type="ECO:0000256" key="4">
    <source>
        <dbReference type="ARBA" id="ARBA00022670"/>
    </source>
</evidence>
<keyword evidence="8" id="KW-0472">Membrane</keyword>
<comment type="subcellular location">
    <subcellularLocation>
        <location evidence="1 8">Mitochondrion inner membrane</location>
        <topology evidence="1 8">Peripheral membrane protein</topology>
        <orientation evidence="1 8">Intermembrane side</orientation>
    </subcellularLocation>
</comment>
<dbReference type="GO" id="GO:0005743">
    <property type="term" value="C:mitochondrial inner membrane"/>
    <property type="evidence" value="ECO:0007669"/>
    <property type="project" value="UniProtKB-SubCell"/>
</dbReference>
<evidence type="ECO:0000256" key="7">
    <source>
        <dbReference type="ARBA" id="ARBA00023049"/>
    </source>
</evidence>
<keyword evidence="6 8" id="KW-0378">Hydrolase</keyword>
<keyword evidence="5 8" id="KW-0479">Metal-binding</keyword>
<dbReference type="PANTHER" id="PTHR21711:SF0">
    <property type="entry name" value="MITOCHONDRIAL INNER MEMBRANE PROTEASE ATP23 HOMOLOG"/>
    <property type="match status" value="1"/>
</dbReference>
<dbReference type="PANTHER" id="PTHR21711">
    <property type="entry name" value="MITOCHONDRIAL INNER MEMBRANE PROTEASE"/>
    <property type="match status" value="1"/>
</dbReference>
<name>A0A8K0XPM2_9AGAR</name>
<dbReference type="GO" id="GO:0046872">
    <property type="term" value="F:metal ion binding"/>
    <property type="evidence" value="ECO:0007669"/>
    <property type="project" value="UniProtKB-KW"/>
</dbReference>
<keyword evidence="10" id="KW-1185">Reference proteome</keyword>
<evidence type="ECO:0000256" key="2">
    <source>
        <dbReference type="ARBA" id="ARBA00009915"/>
    </source>
</evidence>